<evidence type="ECO:0000313" key="17">
    <source>
        <dbReference type="Proteomes" id="UP000063964"/>
    </source>
</evidence>
<dbReference type="PIRSF" id="PIRSF001529">
    <property type="entry name" value="Ser-tRNA-synth_IIa"/>
    <property type="match status" value="1"/>
</dbReference>
<proteinExistence type="inferred from homology"/>
<dbReference type="PANTHER" id="PTHR43697">
    <property type="entry name" value="SERYL-TRNA SYNTHETASE"/>
    <property type="match status" value="1"/>
</dbReference>
<accession>A0A0X8JPM4</accession>
<comment type="pathway">
    <text evidence="2 12">Aminoacyl-tRNA biosynthesis; selenocysteinyl-tRNA(Sec) biosynthesis; L-seryl-tRNA(Sec) from L-serine and tRNA(Sec): step 1/1.</text>
</comment>
<comment type="caution">
    <text evidence="12">Lacks conserved residue(s) required for the propagation of feature annotation.</text>
</comment>
<keyword evidence="7 12" id="KW-0067">ATP-binding</keyword>
<dbReference type="CDD" id="cd00770">
    <property type="entry name" value="SerRS_core"/>
    <property type="match status" value="1"/>
</dbReference>
<dbReference type="AlphaFoldDB" id="A0A0X8JPM4"/>
<dbReference type="EMBL" id="CP014230">
    <property type="protein sequence ID" value="AMD92639.1"/>
    <property type="molecule type" value="Genomic_DNA"/>
</dbReference>
<dbReference type="GO" id="GO:0016260">
    <property type="term" value="P:selenocysteine biosynthetic process"/>
    <property type="evidence" value="ECO:0007669"/>
    <property type="project" value="UniProtKB-UniRule"/>
</dbReference>
<keyword evidence="9 12" id="KW-0030">Aminoacyl-tRNA synthetase</keyword>
<dbReference type="GO" id="GO:0005524">
    <property type="term" value="F:ATP binding"/>
    <property type="evidence" value="ECO:0007669"/>
    <property type="project" value="UniProtKB-UniRule"/>
</dbReference>
<organism evidence="16 17">
    <name type="scientific">Desulfomicrobium orale DSM 12838</name>
    <dbReference type="NCBI Taxonomy" id="888061"/>
    <lineage>
        <taxon>Bacteria</taxon>
        <taxon>Pseudomonadati</taxon>
        <taxon>Thermodesulfobacteriota</taxon>
        <taxon>Desulfovibrionia</taxon>
        <taxon>Desulfovibrionales</taxon>
        <taxon>Desulfomicrobiaceae</taxon>
        <taxon>Desulfomicrobium</taxon>
    </lineage>
</organism>
<dbReference type="PRINTS" id="PR00981">
    <property type="entry name" value="TRNASYNTHSER"/>
</dbReference>
<gene>
    <name evidence="12" type="primary">serS</name>
    <name evidence="16" type="ORF">AXF15_05635</name>
</gene>
<feature type="binding site" evidence="12 14">
    <location>
        <begin position="348"/>
        <end position="351"/>
    </location>
    <ligand>
        <name>ATP</name>
        <dbReference type="ChEBI" id="CHEBI:30616"/>
    </ligand>
</feature>
<feature type="domain" description="Aminoacyl-transfer RNA synthetases class-II family profile" evidence="15">
    <location>
        <begin position="171"/>
        <end position="409"/>
    </location>
</feature>
<dbReference type="STRING" id="888061.AXF15_05635"/>
<dbReference type="InterPro" id="IPR042103">
    <property type="entry name" value="SerRS_1_N_sf"/>
</dbReference>
<evidence type="ECO:0000256" key="11">
    <source>
        <dbReference type="ARBA" id="ARBA00048823"/>
    </source>
</evidence>
<feature type="binding site" evidence="13">
    <location>
        <position position="261"/>
    </location>
    <ligand>
        <name>L-serine</name>
        <dbReference type="ChEBI" id="CHEBI:33384"/>
    </ligand>
</feature>
<comment type="domain">
    <text evidence="12">Consists of two distinct domains, a catalytic core and a N-terminal extension that is involved in tRNA binding.</text>
</comment>
<evidence type="ECO:0000256" key="13">
    <source>
        <dbReference type="PIRSR" id="PIRSR001529-1"/>
    </source>
</evidence>
<evidence type="ECO:0000256" key="12">
    <source>
        <dbReference type="HAMAP-Rule" id="MF_00176"/>
    </source>
</evidence>
<keyword evidence="17" id="KW-1185">Reference proteome</keyword>
<dbReference type="Pfam" id="PF00587">
    <property type="entry name" value="tRNA-synt_2b"/>
    <property type="match status" value="1"/>
</dbReference>
<dbReference type="UniPathway" id="UPA00906">
    <property type="reaction ID" value="UER00895"/>
</dbReference>
<dbReference type="InterPro" id="IPR033729">
    <property type="entry name" value="SerRS_core"/>
</dbReference>
<keyword evidence="5 12" id="KW-0436">Ligase</keyword>
<protein>
    <recommendedName>
        <fullName evidence="12">Serine--tRNA ligase</fullName>
        <ecNumber evidence="12">6.1.1.11</ecNumber>
    </recommendedName>
    <alternativeName>
        <fullName evidence="12">Seryl-tRNA synthetase</fullName>
        <shortName evidence="12">SerRS</shortName>
    </alternativeName>
    <alternativeName>
        <fullName evidence="12">Seryl-tRNA(Ser/Sec) synthetase</fullName>
    </alternativeName>
</protein>
<comment type="subunit">
    <text evidence="12">Homodimer. The tRNA molecule binds across the dimer.</text>
</comment>
<dbReference type="HAMAP" id="MF_00176">
    <property type="entry name" value="Ser_tRNA_synth_type1"/>
    <property type="match status" value="1"/>
</dbReference>
<dbReference type="GO" id="GO:0004828">
    <property type="term" value="F:serine-tRNA ligase activity"/>
    <property type="evidence" value="ECO:0007669"/>
    <property type="project" value="UniProtKB-UniRule"/>
</dbReference>
<keyword evidence="8 12" id="KW-0648">Protein biosynthesis</keyword>
<feature type="binding site" evidence="13">
    <location>
        <position position="230"/>
    </location>
    <ligand>
        <name>L-serine</name>
        <dbReference type="ChEBI" id="CHEBI:33384"/>
    </ligand>
</feature>
<evidence type="ECO:0000256" key="9">
    <source>
        <dbReference type="ARBA" id="ARBA00023146"/>
    </source>
</evidence>
<dbReference type="OrthoDB" id="9804647at2"/>
<evidence type="ECO:0000259" key="15">
    <source>
        <dbReference type="PROSITE" id="PS50862"/>
    </source>
</evidence>
<dbReference type="EC" id="6.1.1.11" evidence="12"/>
<comment type="similarity">
    <text evidence="3 12">Belongs to the class-II aminoacyl-tRNA synthetase family. Type-1 seryl-tRNA synthetase subfamily.</text>
</comment>
<dbReference type="RefSeq" id="WP_066604498.1">
    <property type="nucleotide sequence ID" value="NZ_CP014230.1"/>
</dbReference>
<dbReference type="SUPFAM" id="SSF55681">
    <property type="entry name" value="Class II aaRS and biotin synthetases"/>
    <property type="match status" value="1"/>
</dbReference>
<sequence length="427" mass="47708">MLDIKFIRSNPGAVRESLRKRRSTLQLDQFLAIDQKRRDLLLETEGLKARRNQASTEVSRMKKDGQTSEELMAELGAMSARIKELDDALKVIDQQTTDWLLSIPNVPHLSVPEGASDEDNLEIKVWGEKPSMSFAPKEHDELGAALGGLDFETAAKITGSRFVLLKGWAARMERALISFMLDVQTGENGYAEVMPPVIVNRESLTGTGQLPKFEEDLFHITNTNYYLIPTAEVPLTNIYREATLSEADLPLALCAFTPCFRSEAGSYGKDTRGMIRQHQFDKVELVRFAHPESSFEELEKLLGHAESILQKLGLHYRVVTLCSGDLGFSSAKTYDIEVWLPGQGKYREISSCSNFEDFQARRAGIRFKPAGSKKSQFVHTLNGSGLAIGRTMVAILENYQQEDGSIAIPEALRPYMGGLQCIEARNR</sequence>
<comment type="subcellular location">
    <subcellularLocation>
        <location evidence="1 12">Cytoplasm</location>
    </subcellularLocation>
</comment>
<evidence type="ECO:0000256" key="2">
    <source>
        <dbReference type="ARBA" id="ARBA00005045"/>
    </source>
</evidence>
<evidence type="ECO:0000256" key="7">
    <source>
        <dbReference type="ARBA" id="ARBA00022840"/>
    </source>
</evidence>
<dbReference type="Proteomes" id="UP000063964">
    <property type="component" value="Chromosome"/>
</dbReference>
<dbReference type="InterPro" id="IPR045864">
    <property type="entry name" value="aa-tRNA-synth_II/BPL/LPL"/>
</dbReference>
<dbReference type="GO" id="GO:0005737">
    <property type="term" value="C:cytoplasm"/>
    <property type="evidence" value="ECO:0007669"/>
    <property type="project" value="UniProtKB-SubCell"/>
</dbReference>
<feature type="binding site" evidence="12">
    <location>
        <begin position="230"/>
        <end position="232"/>
    </location>
    <ligand>
        <name>L-serine</name>
        <dbReference type="ChEBI" id="CHEBI:33384"/>
    </ligand>
</feature>
<evidence type="ECO:0000256" key="8">
    <source>
        <dbReference type="ARBA" id="ARBA00022917"/>
    </source>
</evidence>
<dbReference type="Pfam" id="PF02403">
    <property type="entry name" value="Seryl_tRNA_N"/>
    <property type="match status" value="1"/>
</dbReference>
<evidence type="ECO:0000256" key="4">
    <source>
        <dbReference type="ARBA" id="ARBA00022490"/>
    </source>
</evidence>
<evidence type="ECO:0000256" key="6">
    <source>
        <dbReference type="ARBA" id="ARBA00022741"/>
    </source>
</evidence>
<dbReference type="PROSITE" id="PS50862">
    <property type="entry name" value="AA_TRNA_LIGASE_II"/>
    <property type="match status" value="1"/>
</dbReference>
<dbReference type="InterPro" id="IPR006195">
    <property type="entry name" value="aa-tRNA-synth_II"/>
</dbReference>
<feature type="binding site" evidence="12">
    <location>
        <position position="384"/>
    </location>
    <ligand>
        <name>L-serine</name>
        <dbReference type="ChEBI" id="CHEBI:33384"/>
    </ligand>
</feature>
<evidence type="ECO:0000256" key="10">
    <source>
        <dbReference type="ARBA" id="ARBA00047929"/>
    </source>
</evidence>
<dbReference type="InterPro" id="IPR002314">
    <property type="entry name" value="aa-tRNA-synt_IIb"/>
</dbReference>
<dbReference type="GO" id="GO:0006434">
    <property type="term" value="P:seryl-tRNA aminoacylation"/>
    <property type="evidence" value="ECO:0007669"/>
    <property type="project" value="UniProtKB-UniRule"/>
</dbReference>
<dbReference type="KEGG" id="doa:AXF15_05635"/>
<comment type="catalytic activity">
    <reaction evidence="10 12">
        <text>tRNA(Sec) + L-serine + ATP = L-seryl-tRNA(Sec) + AMP + diphosphate + H(+)</text>
        <dbReference type="Rhea" id="RHEA:42580"/>
        <dbReference type="Rhea" id="RHEA-COMP:9742"/>
        <dbReference type="Rhea" id="RHEA-COMP:10128"/>
        <dbReference type="ChEBI" id="CHEBI:15378"/>
        <dbReference type="ChEBI" id="CHEBI:30616"/>
        <dbReference type="ChEBI" id="CHEBI:33019"/>
        <dbReference type="ChEBI" id="CHEBI:33384"/>
        <dbReference type="ChEBI" id="CHEBI:78442"/>
        <dbReference type="ChEBI" id="CHEBI:78533"/>
        <dbReference type="ChEBI" id="CHEBI:456215"/>
        <dbReference type="EC" id="6.1.1.11"/>
    </reaction>
</comment>
<feature type="binding site" evidence="12 14">
    <location>
        <begin position="261"/>
        <end position="263"/>
    </location>
    <ligand>
        <name>ATP</name>
        <dbReference type="ChEBI" id="CHEBI:30616"/>
    </ligand>
</feature>
<name>A0A0X8JPM4_9BACT</name>
<comment type="catalytic activity">
    <reaction evidence="11 12">
        <text>tRNA(Ser) + L-serine + ATP = L-seryl-tRNA(Ser) + AMP + diphosphate + H(+)</text>
        <dbReference type="Rhea" id="RHEA:12292"/>
        <dbReference type="Rhea" id="RHEA-COMP:9669"/>
        <dbReference type="Rhea" id="RHEA-COMP:9703"/>
        <dbReference type="ChEBI" id="CHEBI:15378"/>
        <dbReference type="ChEBI" id="CHEBI:30616"/>
        <dbReference type="ChEBI" id="CHEBI:33019"/>
        <dbReference type="ChEBI" id="CHEBI:33384"/>
        <dbReference type="ChEBI" id="CHEBI:78442"/>
        <dbReference type="ChEBI" id="CHEBI:78533"/>
        <dbReference type="ChEBI" id="CHEBI:456215"/>
        <dbReference type="EC" id="6.1.1.11"/>
    </reaction>
</comment>
<evidence type="ECO:0000256" key="3">
    <source>
        <dbReference type="ARBA" id="ARBA00010728"/>
    </source>
</evidence>
<dbReference type="Gene3D" id="3.30.930.10">
    <property type="entry name" value="Bira Bifunctional Protein, Domain 2"/>
    <property type="match status" value="1"/>
</dbReference>
<evidence type="ECO:0000256" key="5">
    <source>
        <dbReference type="ARBA" id="ARBA00022598"/>
    </source>
</evidence>
<evidence type="ECO:0000256" key="14">
    <source>
        <dbReference type="PIRSR" id="PIRSR001529-2"/>
    </source>
</evidence>
<dbReference type="InterPro" id="IPR015866">
    <property type="entry name" value="Ser-tRNA-synth_1_N"/>
</dbReference>
<keyword evidence="6 12" id="KW-0547">Nucleotide-binding</keyword>
<evidence type="ECO:0000313" key="16">
    <source>
        <dbReference type="EMBL" id="AMD92639.1"/>
    </source>
</evidence>
<dbReference type="NCBIfam" id="TIGR00414">
    <property type="entry name" value="serS"/>
    <property type="match status" value="1"/>
</dbReference>
<feature type="binding site" evidence="13">
    <location>
        <position position="382"/>
    </location>
    <ligand>
        <name>L-serine</name>
        <dbReference type="ChEBI" id="CHEBI:33384"/>
    </ligand>
</feature>
<evidence type="ECO:0000256" key="1">
    <source>
        <dbReference type="ARBA" id="ARBA00004496"/>
    </source>
</evidence>
<keyword evidence="4 12" id="KW-0963">Cytoplasm</keyword>
<dbReference type="PANTHER" id="PTHR43697:SF1">
    <property type="entry name" value="SERINE--TRNA LIGASE"/>
    <property type="match status" value="1"/>
</dbReference>
<reference evidence="17" key="1">
    <citation type="submission" date="2016-02" db="EMBL/GenBank/DDBJ databases">
        <authorList>
            <person name="Holder M.E."/>
            <person name="Ajami N.J."/>
            <person name="Petrosino J.F."/>
        </authorList>
    </citation>
    <scope>NUCLEOTIDE SEQUENCE [LARGE SCALE GENOMIC DNA]</scope>
    <source>
        <strain evidence="17">DSM 12838</strain>
    </source>
</reference>
<feature type="binding site" evidence="12 13">
    <location>
        <position position="284"/>
    </location>
    <ligand>
        <name>L-serine</name>
        <dbReference type="ChEBI" id="CHEBI:33384"/>
    </ligand>
</feature>
<dbReference type="InterPro" id="IPR002317">
    <property type="entry name" value="Ser-tRNA-ligase_type_1"/>
</dbReference>
<dbReference type="InterPro" id="IPR010978">
    <property type="entry name" value="tRNA-bd_arm"/>
</dbReference>
<comment type="function">
    <text evidence="12">Catalyzes the attachment of serine to tRNA(Ser). Is also able to aminoacylate tRNA(Sec) with serine, to form the misacylated tRNA L-seryl-tRNA(Sec), which will be further converted into selenocysteinyl-tRNA(Sec).</text>
</comment>
<dbReference type="Gene3D" id="1.10.287.40">
    <property type="entry name" value="Serine-tRNA synthetase, tRNA binding domain"/>
    <property type="match status" value="1"/>
</dbReference>
<dbReference type="SUPFAM" id="SSF46589">
    <property type="entry name" value="tRNA-binding arm"/>
    <property type="match status" value="1"/>
</dbReference>